<dbReference type="Proteomes" id="UP000766336">
    <property type="component" value="Unassembled WGS sequence"/>
</dbReference>
<keyword evidence="11" id="KW-1185">Reference proteome</keyword>
<name>A0ABS5QGV3_9PROT</name>
<proteinExistence type="inferred from homology"/>
<evidence type="ECO:0000256" key="9">
    <source>
        <dbReference type="SAM" id="SignalP"/>
    </source>
</evidence>
<dbReference type="InterPro" id="IPR022929">
    <property type="entry name" value="Put_MntP"/>
</dbReference>
<evidence type="ECO:0000256" key="8">
    <source>
        <dbReference type="HAMAP-Rule" id="MF_01521"/>
    </source>
</evidence>
<feature type="signal peptide" evidence="9">
    <location>
        <begin position="1"/>
        <end position="19"/>
    </location>
</feature>
<feature type="chain" id="PRO_5045521454" description="Putative manganese efflux pump MntP" evidence="9">
    <location>
        <begin position="20"/>
        <end position="191"/>
    </location>
</feature>
<evidence type="ECO:0000313" key="10">
    <source>
        <dbReference type="EMBL" id="MBS7812167.1"/>
    </source>
</evidence>
<evidence type="ECO:0000256" key="2">
    <source>
        <dbReference type="ARBA" id="ARBA00022475"/>
    </source>
</evidence>
<evidence type="ECO:0000256" key="3">
    <source>
        <dbReference type="ARBA" id="ARBA00022692"/>
    </source>
</evidence>
<evidence type="ECO:0000256" key="6">
    <source>
        <dbReference type="ARBA" id="ARBA00023136"/>
    </source>
</evidence>
<dbReference type="RefSeq" id="WP_213670795.1">
    <property type="nucleotide sequence ID" value="NZ_JAHCDA010000002.1"/>
</dbReference>
<dbReference type="Pfam" id="PF02659">
    <property type="entry name" value="Mntp"/>
    <property type="match status" value="1"/>
</dbReference>
<feature type="transmembrane region" description="Helical" evidence="8">
    <location>
        <begin position="106"/>
        <end position="129"/>
    </location>
</feature>
<keyword evidence="3 8" id="KW-0812">Transmembrane</keyword>
<keyword evidence="9" id="KW-0732">Signal</keyword>
<keyword evidence="7 8" id="KW-0464">Manganese</keyword>
<protein>
    <recommendedName>
        <fullName evidence="8">Putative manganese efflux pump MntP</fullName>
    </recommendedName>
</protein>
<evidence type="ECO:0000256" key="4">
    <source>
        <dbReference type="ARBA" id="ARBA00022989"/>
    </source>
</evidence>
<sequence length="191" mass="19589">MSPSTIAMLSFSMSADAFAASMAKGASLDRPRLSEALRTGAIFGTVEAITPLLGWAAGFAASAYIAAVDHWIAFVLLAVIGGRMVRGALKPPESLEGDGTRPRRHSLGVLLATAIATSLDAMIVGVSLAFLDVNILVIALCIGGATFLLSTGGALFGRHLGARLGRWAEGLGGLGLMAIGTSILIEHLFLA</sequence>
<organism evidence="10 11">
    <name type="scientific">Roseococcus pinisoli</name>
    <dbReference type="NCBI Taxonomy" id="2835040"/>
    <lineage>
        <taxon>Bacteria</taxon>
        <taxon>Pseudomonadati</taxon>
        <taxon>Pseudomonadota</taxon>
        <taxon>Alphaproteobacteria</taxon>
        <taxon>Acetobacterales</taxon>
        <taxon>Roseomonadaceae</taxon>
        <taxon>Roseococcus</taxon>
    </lineage>
</organism>
<accession>A0ABS5QGV3</accession>
<gene>
    <name evidence="8" type="primary">mntP</name>
    <name evidence="10" type="ORF">KHU32_14535</name>
</gene>
<feature type="transmembrane region" description="Helical" evidence="8">
    <location>
        <begin position="168"/>
        <end position="190"/>
    </location>
</feature>
<comment type="subcellular location">
    <subcellularLocation>
        <location evidence="8">Cell membrane</location>
        <topology evidence="8">Multi-pass membrane protein</topology>
    </subcellularLocation>
</comment>
<reference evidence="10 11" key="1">
    <citation type="submission" date="2021-05" db="EMBL/GenBank/DDBJ databases">
        <title>Roseococcus sp. XZZS9, whole genome shotgun sequencing project.</title>
        <authorList>
            <person name="Zhao G."/>
            <person name="Shen L."/>
        </authorList>
    </citation>
    <scope>NUCLEOTIDE SEQUENCE [LARGE SCALE GENOMIC DNA]</scope>
    <source>
        <strain evidence="10 11">XZZS9</strain>
    </source>
</reference>
<dbReference type="EMBL" id="JAHCDA010000002">
    <property type="protein sequence ID" value="MBS7812167.1"/>
    <property type="molecule type" value="Genomic_DNA"/>
</dbReference>
<keyword evidence="6 8" id="KW-0472">Membrane</keyword>
<dbReference type="PANTHER" id="PTHR35529:SF1">
    <property type="entry name" value="MANGANESE EFFLUX PUMP MNTP-RELATED"/>
    <property type="match status" value="1"/>
</dbReference>
<comment type="function">
    <text evidence="8">Probably functions as a manganese efflux pump.</text>
</comment>
<comment type="caution">
    <text evidence="8">Lacks conserved residue(s) required for the propagation of feature annotation.</text>
</comment>
<keyword evidence="2 8" id="KW-1003">Cell membrane</keyword>
<comment type="similarity">
    <text evidence="8">Belongs to the MntP (TC 9.B.29) family.</text>
</comment>
<evidence type="ECO:0000256" key="5">
    <source>
        <dbReference type="ARBA" id="ARBA00023065"/>
    </source>
</evidence>
<evidence type="ECO:0000256" key="7">
    <source>
        <dbReference type="ARBA" id="ARBA00023211"/>
    </source>
</evidence>
<feature type="transmembrane region" description="Helical" evidence="8">
    <location>
        <begin position="61"/>
        <end position="85"/>
    </location>
</feature>
<dbReference type="InterPro" id="IPR003810">
    <property type="entry name" value="Mntp/YtaF"/>
</dbReference>
<keyword evidence="1 8" id="KW-0813">Transport</keyword>
<dbReference type="HAMAP" id="MF_01521">
    <property type="entry name" value="MntP_pump"/>
    <property type="match status" value="1"/>
</dbReference>
<comment type="caution">
    <text evidence="10">The sequence shown here is derived from an EMBL/GenBank/DDBJ whole genome shotgun (WGS) entry which is preliminary data.</text>
</comment>
<keyword evidence="4 8" id="KW-1133">Transmembrane helix</keyword>
<keyword evidence="5 8" id="KW-0406">Ion transport</keyword>
<dbReference type="PANTHER" id="PTHR35529">
    <property type="entry name" value="MANGANESE EFFLUX PUMP MNTP-RELATED"/>
    <property type="match status" value="1"/>
</dbReference>
<evidence type="ECO:0000256" key="1">
    <source>
        <dbReference type="ARBA" id="ARBA00022448"/>
    </source>
</evidence>
<feature type="transmembrane region" description="Helical" evidence="8">
    <location>
        <begin position="135"/>
        <end position="156"/>
    </location>
</feature>
<evidence type="ECO:0000313" key="11">
    <source>
        <dbReference type="Proteomes" id="UP000766336"/>
    </source>
</evidence>